<dbReference type="STRING" id="1290391.M7TQA8"/>
<dbReference type="HOGENOM" id="CLU_025506_1_1_1"/>
<evidence type="ECO:0000256" key="1">
    <source>
        <dbReference type="SAM" id="Coils"/>
    </source>
</evidence>
<dbReference type="SUPFAM" id="SSF52540">
    <property type="entry name" value="P-loop containing nucleoside triphosphate hydrolases"/>
    <property type="match status" value="1"/>
</dbReference>
<evidence type="ECO:0000256" key="2">
    <source>
        <dbReference type="SAM" id="MobiDB-lite"/>
    </source>
</evidence>
<feature type="compositionally biased region" description="Basic and acidic residues" evidence="2">
    <location>
        <begin position="608"/>
        <end position="620"/>
    </location>
</feature>
<reference evidence="5" key="1">
    <citation type="journal article" date="2013" name="Genome Announc.">
        <title>Draft genome sequence of Botrytis cinerea BcDW1, inoculum for noble rot of grape berries.</title>
        <authorList>
            <person name="Blanco-Ulate B."/>
            <person name="Allen G."/>
            <person name="Powell A.L."/>
            <person name="Cantu D."/>
        </authorList>
    </citation>
    <scope>NUCLEOTIDE SEQUENCE [LARGE SCALE GENOMIC DNA]</scope>
    <source>
        <strain evidence="5">BcDW1</strain>
    </source>
</reference>
<name>M7TQA8_BOTF1</name>
<dbReference type="GO" id="GO:0005634">
    <property type="term" value="C:nucleus"/>
    <property type="evidence" value="ECO:0007669"/>
    <property type="project" value="TreeGrafter"/>
</dbReference>
<dbReference type="InterPro" id="IPR003959">
    <property type="entry name" value="ATPase_AAA_core"/>
</dbReference>
<dbReference type="GO" id="GO:0005524">
    <property type="term" value="F:ATP binding"/>
    <property type="evidence" value="ECO:0007669"/>
    <property type="project" value="InterPro"/>
</dbReference>
<evidence type="ECO:0000259" key="3">
    <source>
        <dbReference type="Pfam" id="PF00004"/>
    </source>
</evidence>
<dbReference type="GO" id="GO:0042254">
    <property type="term" value="P:ribosome biogenesis"/>
    <property type="evidence" value="ECO:0007669"/>
    <property type="project" value="TreeGrafter"/>
</dbReference>
<dbReference type="EMBL" id="KB708013">
    <property type="protein sequence ID" value="EMR83294.1"/>
    <property type="molecule type" value="Genomic_DNA"/>
</dbReference>
<keyword evidence="4" id="KW-0378">Hydrolase</keyword>
<proteinExistence type="predicted"/>
<dbReference type="GO" id="GO:0016887">
    <property type="term" value="F:ATP hydrolysis activity"/>
    <property type="evidence" value="ECO:0007669"/>
    <property type="project" value="InterPro"/>
</dbReference>
<feature type="compositionally biased region" description="Low complexity" evidence="2">
    <location>
        <begin position="573"/>
        <end position="585"/>
    </location>
</feature>
<gene>
    <name evidence="4" type="ORF">BcDW1_8119</name>
</gene>
<feature type="compositionally biased region" description="Acidic residues" evidence="2">
    <location>
        <begin position="562"/>
        <end position="572"/>
    </location>
</feature>
<dbReference type="PANTHER" id="PTHR23077">
    <property type="entry name" value="AAA-FAMILY ATPASE"/>
    <property type="match status" value="1"/>
</dbReference>
<feature type="coiled-coil region" evidence="1">
    <location>
        <begin position="193"/>
        <end position="220"/>
    </location>
</feature>
<dbReference type="InterPro" id="IPR050168">
    <property type="entry name" value="AAA_ATPase_domain"/>
</dbReference>
<dbReference type="InterPro" id="IPR027417">
    <property type="entry name" value="P-loop_NTPase"/>
</dbReference>
<feature type="domain" description="ATPase AAA-type core" evidence="3">
    <location>
        <begin position="371"/>
        <end position="493"/>
    </location>
</feature>
<organism evidence="4 5">
    <name type="scientific">Botryotinia fuckeliana (strain BcDW1)</name>
    <name type="common">Noble rot fungus</name>
    <name type="synonym">Botrytis cinerea</name>
    <dbReference type="NCBI Taxonomy" id="1290391"/>
    <lineage>
        <taxon>Eukaryota</taxon>
        <taxon>Fungi</taxon>
        <taxon>Dikarya</taxon>
        <taxon>Ascomycota</taxon>
        <taxon>Pezizomycotina</taxon>
        <taxon>Leotiomycetes</taxon>
        <taxon>Helotiales</taxon>
        <taxon>Sclerotiniaceae</taxon>
        <taxon>Botrytis</taxon>
    </lineage>
</organism>
<dbReference type="GO" id="GO:0006508">
    <property type="term" value="P:proteolysis"/>
    <property type="evidence" value="ECO:0007669"/>
    <property type="project" value="UniProtKB-KW"/>
</dbReference>
<sequence>MVVSSLVEFRAGFIGMKRRSQYPILYEVCTSDAHRILRSFVVASFGVLSFAIILTPKTHVFAYPRAVFQYVKGTHVIYLYGRREVWMSGKLIGCRNCLLILWKDVEVLPGVRGNFYYSQKAASHFVAFETIMVSFHRQAFGAWTSQHIAQSTCIPLLFLENLRSNYEYSQVVQTSFDQCDLIGYADAGFARRNDKDNDDKDDYHKDAEDYEDEKDDEDANWTIRTYHASGSRLDNKPKTIVEQVKFRRWFYTWENMKYVVYRAQYDDPRGFGTTKLQFVLTDKDDDPSARGIDALILAASAWTIELHEEIYVFDSQEWVKDKKLYESVQGSSWDEVILNKKMKTNLIADVEDFFDNQALYKKLAVPWKRGIILHGVPGNGKTISIKALMSTLSSRPSPIPSLYVKSFDGECHGPKWSISNIFQKARQMAPCLLIFEDLDSLVTEKTRSYFLNEVDGLESNDGILMIGSTNHLGKLDSSISKRPSRFDRKYCFRVPNEEERRAYVEFWKGKLGGDGEDMVGFGEDMCLIVAKMTEGFSFAYLKELFIVTLLGIARSATGAGDDGAEEEEESENDTTASTSTSTDDGVVVEKDDSMEGILRNPQPTSDTEAAHSVKQSEPRKTLSNVDIPAHLKDNVFLKALVAQAKMLVEEMDNTDELMGAEKVPGPNRMDGAMHIGMARAMMGMAM</sequence>
<keyword evidence="1" id="KW-0175">Coiled coil</keyword>
<accession>M7TQA8</accession>
<protein>
    <submittedName>
        <fullName evidence="4">Putative atp-dependent zn protease protein</fullName>
    </submittedName>
</protein>
<dbReference type="GO" id="GO:1990275">
    <property type="term" value="F:preribosome binding"/>
    <property type="evidence" value="ECO:0007669"/>
    <property type="project" value="TreeGrafter"/>
</dbReference>
<evidence type="ECO:0000313" key="5">
    <source>
        <dbReference type="Proteomes" id="UP000012045"/>
    </source>
</evidence>
<dbReference type="OrthoDB" id="2115716at2759"/>
<dbReference type="PANTHER" id="PTHR23077:SF132">
    <property type="entry name" value="ATP-DEPENDENT ZN PROTEASE"/>
    <property type="match status" value="1"/>
</dbReference>
<dbReference type="Pfam" id="PF00004">
    <property type="entry name" value="AAA"/>
    <property type="match status" value="1"/>
</dbReference>
<dbReference type="Proteomes" id="UP000012045">
    <property type="component" value="Unassembled WGS sequence"/>
</dbReference>
<dbReference type="AlphaFoldDB" id="M7TQA8"/>
<keyword evidence="4" id="KW-0645">Protease</keyword>
<dbReference type="Gene3D" id="3.40.50.300">
    <property type="entry name" value="P-loop containing nucleotide triphosphate hydrolases"/>
    <property type="match status" value="1"/>
</dbReference>
<dbReference type="GO" id="GO:0003723">
    <property type="term" value="F:RNA binding"/>
    <property type="evidence" value="ECO:0007669"/>
    <property type="project" value="TreeGrafter"/>
</dbReference>
<dbReference type="GO" id="GO:0008233">
    <property type="term" value="F:peptidase activity"/>
    <property type="evidence" value="ECO:0007669"/>
    <property type="project" value="UniProtKB-KW"/>
</dbReference>
<feature type="region of interest" description="Disordered" evidence="2">
    <location>
        <begin position="557"/>
        <end position="621"/>
    </location>
</feature>
<evidence type="ECO:0000313" key="4">
    <source>
        <dbReference type="EMBL" id="EMR83294.1"/>
    </source>
</evidence>